<accession>A0ABM0M0M3</accession>
<evidence type="ECO:0000313" key="1">
    <source>
        <dbReference type="Proteomes" id="UP000694865"/>
    </source>
</evidence>
<dbReference type="GeneID" id="102810410"/>
<dbReference type="Proteomes" id="UP000694865">
    <property type="component" value="Unplaced"/>
</dbReference>
<name>A0ABM0M0M3_SACKO</name>
<sequence length="127" mass="15080">MRRSAISVSKDLRLLMTKRNMSSMYVALPNYAMEYKNLFQERLNNVLTRKDLVTMPTISAMEDDNYMMSLVEQELCTRAELFVGWVYSYWSQMVIFQRNLSSRESINIKQLPGWDTEGLHLVKRRKK</sequence>
<gene>
    <name evidence="2" type="primary">LOC102810410</name>
</gene>
<dbReference type="RefSeq" id="XP_006813564.1">
    <property type="nucleotide sequence ID" value="XM_006813501.1"/>
</dbReference>
<proteinExistence type="predicted"/>
<evidence type="ECO:0000313" key="2">
    <source>
        <dbReference type="RefSeq" id="XP_006813564.1"/>
    </source>
</evidence>
<dbReference type="CDD" id="cd11296">
    <property type="entry name" value="O-FucT_like"/>
    <property type="match status" value="1"/>
</dbReference>
<dbReference type="Gene3D" id="3.40.50.11350">
    <property type="match status" value="1"/>
</dbReference>
<organism evidence="1 2">
    <name type="scientific">Saccoglossus kowalevskii</name>
    <name type="common">Acorn worm</name>
    <dbReference type="NCBI Taxonomy" id="10224"/>
    <lineage>
        <taxon>Eukaryota</taxon>
        <taxon>Metazoa</taxon>
        <taxon>Hemichordata</taxon>
        <taxon>Enteropneusta</taxon>
        <taxon>Harrimaniidae</taxon>
        <taxon>Saccoglossus</taxon>
    </lineage>
</organism>
<reference evidence="2" key="1">
    <citation type="submission" date="2025-08" db="UniProtKB">
        <authorList>
            <consortium name="RefSeq"/>
        </authorList>
    </citation>
    <scope>IDENTIFICATION</scope>
    <source>
        <tissue evidence="2">Testes</tissue>
    </source>
</reference>
<protein>
    <submittedName>
        <fullName evidence="2">Uncharacterized protein LOC102810410</fullName>
    </submittedName>
</protein>
<keyword evidence="1" id="KW-1185">Reference proteome</keyword>